<feature type="transmembrane region" description="Helical" evidence="7">
    <location>
        <begin position="318"/>
        <end position="335"/>
    </location>
</feature>
<keyword evidence="9" id="KW-1185">Reference proteome</keyword>
<accession>A0A7K3WFY0</accession>
<dbReference type="Proteomes" id="UP000470470">
    <property type="component" value="Unassembled WGS sequence"/>
</dbReference>
<keyword evidence="4 7" id="KW-1133">Transmembrane helix</keyword>
<evidence type="ECO:0000313" key="9">
    <source>
        <dbReference type="Proteomes" id="UP000470470"/>
    </source>
</evidence>
<feature type="transmembrane region" description="Helical" evidence="7">
    <location>
        <begin position="143"/>
        <end position="161"/>
    </location>
</feature>
<evidence type="ECO:0000256" key="5">
    <source>
        <dbReference type="ARBA" id="ARBA00023136"/>
    </source>
</evidence>
<dbReference type="GO" id="GO:0022857">
    <property type="term" value="F:transmembrane transporter activity"/>
    <property type="evidence" value="ECO:0007669"/>
    <property type="project" value="InterPro"/>
</dbReference>
<feature type="region of interest" description="Disordered" evidence="6">
    <location>
        <begin position="1"/>
        <end position="24"/>
    </location>
</feature>
<evidence type="ECO:0000256" key="4">
    <source>
        <dbReference type="ARBA" id="ARBA00022989"/>
    </source>
</evidence>
<gene>
    <name evidence="8" type="ORF">G1H19_11570</name>
</gene>
<feature type="transmembrane region" description="Helical" evidence="7">
    <location>
        <begin position="114"/>
        <end position="136"/>
    </location>
</feature>
<dbReference type="EMBL" id="JAAGWK010000015">
    <property type="protein sequence ID" value="NEL54640.1"/>
    <property type="molecule type" value="Genomic_DNA"/>
</dbReference>
<dbReference type="RefSeq" id="WP_152731054.1">
    <property type="nucleotide sequence ID" value="NZ_JAABOZ010000001.1"/>
</dbReference>
<evidence type="ECO:0000256" key="2">
    <source>
        <dbReference type="ARBA" id="ARBA00022475"/>
    </source>
</evidence>
<keyword evidence="5 7" id="KW-0472">Membrane</keyword>
<dbReference type="InterPro" id="IPR001851">
    <property type="entry name" value="ABC_transp_permease"/>
</dbReference>
<sequence>MSVADEKIAPGEQEASASPARRRRPSVHDAERFALPTLLVLLLVVFSLMPEGGDTFISLINIRTVLSEQSVVTLLVLALLFPLVAGYIDFSVAAVATLASVGTASAMSDHDLPVLVAVLVGIALGLLVGLVNGVLIARLKLNGFITTLAMATLLGGLVQWYTGSVAIVTGISPSLTAFGSLTWFGVPRILFLVALAAVVVWYVLTQTPLGRRLAAVGANPHASRLVGVDVESVAMRSFLIAGAVAGLAGAMIVARTGSATVEGSTSLLFPALAAVFLGATAITPGRPNVLGAVIGVLFVAFSVNGLTLAGVASWVDPVFNGAALLVAIGLSTYLSRKRGMTVSR</sequence>
<feature type="transmembrane region" description="Helical" evidence="7">
    <location>
        <begin position="266"/>
        <end position="282"/>
    </location>
</feature>
<name>A0A7K3WFY0_9ACTN</name>
<comment type="caution">
    <text evidence="8">The sequence shown here is derived from an EMBL/GenBank/DDBJ whole genome shotgun (WGS) entry which is preliminary data.</text>
</comment>
<feature type="transmembrane region" description="Helical" evidence="7">
    <location>
        <begin position="33"/>
        <end position="50"/>
    </location>
</feature>
<evidence type="ECO:0000256" key="3">
    <source>
        <dbReference type="ARBA" id="ARBA00022692"/>
    </source>
</evidence>
<keyword evidence="2" id="KW-1003">Cell membrane</keyword>
<evidence type="ECO:0000313" key="8">
    <source>
        <dbReference type="EMBL" id="NEL54640.1"/>
    </source>
</evidence>
<dbReference type="Pfam" id="PF02653">
    <property type="entry name" value="BPD_transp_2"/>
    <property type="match status" value="1"/>
</dbReference>
<feature type="transmembrane region" description="Helical" evidence="7">
    <location>
        <begin position="289"/>
        <end position="312"/>
    </location>
</feature>
<evidence type="ECO:0000256" key="6">
    <source>
        <dbReference type="SAM" id="MobiDB-lite"/>
    </source>
</evidence>
<reference evidence="8 9" key="1">
    <citation type="submission" date="2020-02" db="EMBL/GenBank/DDBJ databases">
        <title>The whole genome sequence of CPCC 205119.</title>
        <authorList>
            <person name="Jiang Z."/>
        </authorList>
    </citation>
    <scope>NUCLEOTIDE SEQUENCE [LARGE SCALE GENOMIC DNA]</scope>
    <source>
        <strain evidence="8 9">CPCC 205119</strain>
    </source>
</reference>
<evidence type="ECO:0000256" key="7">
    <source>
        <dbReference type="SAM" id="Phobius"/>
    </source>
</evidence>
<evidence type="ECO:0000256" key="1">
    <source>
        <dbReference type="ARBA" id="ARBA00004651"/>
    </source>
</evidence>
<organism evidence="8 9">
    <name type="scientific">Goekera deserti</name>
    <dbReference type="NCBI Taxonomy" id="2497753"/>
    <lineage>
        <taxon>Bacteria</taxon>
        <taxon>Bacillati</taxon>
        <taxon>Actinomycetota</taxon>
        <taxon>Actinomycetes</taxon>
        <taxon>Geodermatophilales</taxon>
        <taxon>Geodermatophilaceae</taxon>
        <taxon>Goekera</taxon>
    </lineage>
</organism>
<proteinExistence type="predicted"/>
<protein>
    <submittedName>
        <fullName evidence="8">ABC transporter permease</fullName>
    </submittedName>
</protein>
<dbReference type="CDD" id="cd06579">
    <property type="entry name" value="TM_PBP1_transp_AraH_like"/>
    <property type="match status" value="1"/>
</dbReference>
<comment type="subcellular location">
    <subcellularLocation>
        <location evidence="1">Cell membrane</location>
        <topology evidence="1">Multi-pass membrane protein</topology>
    </subcellularLocation>
</comment>
<keyword evidence="3 7" id="KW-0812">Transmembrane</keyword>
<feature type="transmembrane region" description="Helical" evidence="7">
    <location>
        <begin position="181"/>
        <end position="204"/>
    </location>
</feature>
<dbReference type="AlphaFoldDB" id="A0A7K3WFY0"/>
<dbReference type="PANTHER" id="PTHR32196">
    <property type="entry name" value="ABC TRANSPORTER PERMEASE PROTEIN YPHD-RELATED-RELATED"/>
    <property type="match status" value="1"/>
</dbReference>
<feature type="transmembrane region" description="Helical" evidence="7">
    <location>
        <begin position="71"/>
        <end position="94"/>
    </location>
</feature>
<dbReference type="GO" id="GO:0005886">
    <property type="term" value="C:plasma membrane"/>
    <property type="evidence" value="ECO:0007669"/>
    <property type="project" value="UniProtKB-SubCell"/>
</dbReference>
<feature type="transmembrane region" description="Helical" evidence="7">
    <location>
        <begin position="233"/>
        <end position="254"/>
    </location>
</feature>